<protein>
    <recommendedName>
        <fullName evidence="3">Adenosylcobinamide amidohydrolase</fullName>
    </recommendedName>
</protein>
<dbReference type="AlphaFoldDB" id="A0A2U1K5M2"/>
<sequence length="251" mass="28044">MALLNNMKEVWDMLKAEQVNEGCSEKNGFTFSGMDLYEDEKVIKIEFPYALKTLSSAVIGSGLSWKKAFVNRHVDKDYNCDDPMRDMLRFIKNYGLKADDSIAMLTAAHLQNLGKCYIKNEEFELFVIVTAGVGNSVDVSQAKKHEWLKHPIGTINCWVFINGYLAEEAFIHALMTATEAKSKAFFDEKVMDPVTKTIATGTSTDSMLIAATQQGAKHQYAGTITTIGKEIGEAVYKCTVEAIRKSRRSKL</sequence>
<reference evidence="1 2" key="1">
    <citation type="submission" date="2018-04" db="EMBL/GenBank/DDBJ databases">
        <title>Camelliibacillus theae gen. nov., sp. nov., isolated from Pu'er tea.</title>
        <authorList>
            <person name="Niu L."/>
        </authorList>
    </citation>
    <scope>NUCLEOTIDE SEQUENCE [LARGE SCALE GENOMIC DNA]</scope>
    <source>
        <strain evidence="1 2">T8</strain>
    </source>
</reference>
<dbReference type="OrthoDB" id="34339at2"/>
<gene>
    <name evidence="1" type="ORF">DCC39_07240</name>
</gene>
<dbReference type="PANTHER" id="PTHR35336">
    <property type="entry name" value="ADENOSYLCOBINAMIDE AMIDOHYDROLASE"/>
    <property type="match status" value="1"/>
</dbReference>
<keyword evidence="2" id="KW-1185">Reference proteome</keyword>
<evidence type="ECO:0008006" key="3">
    <source>
        <dbReference type="Google" id="ProtNLM"/>
    </source>
</evidence>
<dbReference type="Pfam" id="PF01955">
    <property type="entry name" value="CbiZ"/>
    <property type="match status" value="1"/>
</dbReference>
<dbReference type="PANTHER" id="PTHR35336:SF5">
    <property type="entry name" value="ADENOSYLCOBINAMIDE AMIDOHYDROLASE"/>
    <property type="match status" value="1"/>
</dbReference>
<dbReference type="InterPro" id="IPR002808">
    <property type="entry name" value="AdoCbi_amidolase"/>
</dbReference>
<evidence type="ECO:0000313" key="1">
    <source>
        <dbReference type="EMBL" id="PWA12218.1"/>
    </source>
</evidence>
<proteinExistence type="predicted"/>
<organism evidence="1 2">
    <name type="scientific">Pueribacillus theae</name>
    <dbReference type="NCBI Taxonomy" id="2171751"/>
    <lineage>
        <taxon>Bacteria</taxon>
        <taxon>Bacillati</taxon>
        <taxon>Bacillota</taxon>
        <taxon>Bacilli</taxon>
        <taxon>Bacillales</taxon>
        <taxon>Bacillaceae</taxon>
        <taxon>Pueribacillus</taxon>
    </lineage>
</organism>
<dbReference type="EMBL" id="QCZG01000011">
    <property type="protein sequence ID" value="PWA12218.1"/>
    <property type="molecule type" value="Genomic_DNA"/>
</dbReference>
<dbReference type="InterPro" id="IPR052209">
    <property type="entry name" value="CbiZ"/>
</dbReference>
<dbReference type="Proteomes" id="UP000245998">
    <property type="component" value="Unassembled WGS sequence"/>
</dbReference>
<accession>A0A2U1K5M2</accession>
<dbReference type="RefSeq" id="WP_116554224.1">
    <property type="nucleotide sequence ID" value="NZ_QCZG01000011.1"/>
</dbReference>
<name>A0A2U1K5M2_9BACI</name>
<evidence type="ECO:0000313" key="2">
    <source>
        <dbReference type="Proteomes" id="UP000245998"/>
    </source>
</evidence>
<comment type="caution">
    <text evidence="1">The sequence shown here is derived from an EMBL/GenBank/DDBJ whole genome shotgun (WGS) entry which is preliminary data.</text>
</comment>